<evidence type="ECO:0000256" key="6">
    <source>
        <dbReference type="ARBA" id="ARBA00022692"/>
    </source>
</evidence>
<accession>A0ABS0MS41</accession>
<evidence type="ECO:0000256" key="3">
    <source>
        <dbReference type="ARBA" id="ARBA00022475"/>
    </source>
</evidence>
<dbReference type="InterPro" id="IPR012902">
    <property type="entry name" value="N_methyl_site"/>
</dbReference>
<evidence type="ECO:0000256" key="10">
    <source>
        <dbReference type="ARBA" id="ARBA00030775"/>
    </source>
</evidence>
<keyword evidence="7" id="KW-1133">Transmembrane helix</keyword>
<evidence type="ECO:0000256" key="4">
    <source>
        <dbReference type="ARBA" id="ARBA00022481"/>
    </source>
</evidence>
<evidence type="ECO:0000256" key="7">
    <source>
        <dbReference type="ARBA" id="ARBA00022989"/>
    </source>
</evidence>
<dbReference type="RefSeq" id="WP_019367080.1">
    <property type="nucleotide sequence ID" value="NZ_JADTXM010000005.1"/>
</dbReference>
<keyword evidence="5" id="KW-0997">Cell inner membrane</keyword>
<evidence type="ECO:0000256" key="5">
    <source>
        <dbReference type="ARBA" id="ARBA00022519"/>
    </source>
</evidence>
<comment type="caution">
    <text evidence="12">The sequence shown here is derived from an EMBL/GenBank/DDBJ whole genome shotgun (WGS) entry which is preliminary data.</text>
</comment>
<dbReference type="Pfam" id="PF07963">
    <property type="entry name" value="N_methyl"/>
    <property type="match status" value="1"/>
</dbReference>
<comment type="subcellular location">
    <subcellularLocation>
        <location evidence="1">Cell inner membrane</location>
        <topology evidence="1">Single-pass membrane protein</topology>
    </subcellularLocation>
</comment>
<reference evidence="12 13" key="1">
    <citation type="submission" date="2020-11" db="EMBL/GenBank/DDBJ databases">
        <title>Enhanced detection system for hospital associated transmission using whole genome sequencing surveillance.</title>
        <authorList>
            <person name="Harrison L.H."/>
            <person name="Van Tyne D."/>
            <person name="Marsh J.W."/>
            <person name="Griffith M.P."/>
            <person name="Snyder D.J."/>
            <person name="Cooper V.S."/>
            <person name="Mustapha M."/>
        </authorList>
    </citation>
    <scope>NUCLEOTIDE SEQUENCE [LARGE SCALE GENOMIC DNA]</scope>
    <source>
        <strain evidence="12 13">PSB00013</strain>
    </source>
</reference>
<organism evidence="12 13">
    <name type="scientific">Pseudomonas luteola</name>
    <dbReference type="NCBI Taxonomy" id="47886"/>
    <lineage>
        <taxon>Bacteria</taxon>
        <taxon>Pseudomonadati</taxon>
        <taxon>Pseudomonadota</taxon>
        <taxon>Gammaproteobacteria</taxon>
        <taxon>Pseudomonadales</taxon>
        <taxon>Pseudomonadaceae</taxon>
        <taxon>Pseudomonas</taxon>
    </lineage>
</organism>
<feature type="domain" description="General secretion pathway GspH" evidence="11">
    <location>
        <begin position="47"/>
        <end position="157"/>
    </location>
</feature>
<dbReference type="EMBL" id="JADTXM010000005">
    <property type="protein sequence ID" value="MBH3438858.1"/>
    <property type="molecule type" value="Genomic_DNA"/>
</dbReference>
<protein>
    <recommendedName>
        <fullName evidence="2">Type II secretion system protein H</fullName>
    </recommendedName>
    <alternativeName>
        <fullName evidence="10">General secretion pathway protein H</fullName>
    </alternativeName>
</protein>
<keyword evidence="4" id="KW-0488">Methylation</keyword>
<dbReference type="Gene3D" id="3.55.40.10">
    <property type="entry name" value="minor pseudopilin epsh domain"/>
    <property type="match status" value="1"/>
</dbReference>
<sequence>MHFLIGFTLIELLLTLAIGSILLLTAVPAFSHMLAAHQLENSAFMMQRSLALARSEAISKSKIFTLSSVAGAWRDGWLIYEDNNQNGRYDNGERILRTFSALPRKIQITGNAPINNYIRFTPDGRATLLNGGYQIGTLTVCQQDGMQTIQLTINNAGRVALKKIMQPCNK</sequence>
<evidence type="ECO:0000313" key="12">
    <source>
        <dbReference type="EMBL" id="MBH3438858.1"/>
    </source>
</evidence>
<dbReference type="Proteomes" id="UP000638986">
    <property type="component" value="Unassembled WGS sequence"/>
</dbReference>
<keyword evidence="8" id="KW-0472">Membrane</keyword>
<comment type="similarity">
    <text evidence="9">Belongs to the GSP H family.</text>
</comment>
<evidence type="ECO:0000256" key="8">
    <source>
        <dbReference type="ARBA" id="ARBA00023136"/>
    </source>
</evidence>
<evidence type="ECO:0000259" key="11">
    <source>
        <dbReference type="Pfam" id="PF12019"/>
    </source>
</evidence>
<dbReference type="SUPFAM" id="SSF54523">
    <property type="entry name" value="Pili subunits"/>
    <property type="match status" value="1"/>
</dbReference>
<dbReference type="InterPro" id="IPR022346">
    <property type="entry name" value="T2SS_GspH"/>
</dbReference>
<evidence type="ECO:0000256" key="2">
    <source>
        <dbReference type="ARBA" id="ARBA00021549"/>
    </source>
</evidence>
<gene>
    <name evidence="12" type="ORF">I5Q09_09190</name>
</gene>
<keyword evidence="3" id="KW-1003">Cell membrane</keyword>
<evidence type="ECO:0000256" key="1">
    <source>
        <dbReference type="ARBA" id="ARBA00004377"/>
    </source>
</evidence>
<evidence type="ECO:0000313" key="13">
    <source>
        <dbReference type="Proteomes" id="UP000638986"/>
    </source>
</evidence>
<keyword evidence="6" id="KW-0812">Transmembrane</keyword>
<dbReference type="Pfam" id="PF12019">
    <property type="entry name" value="GspH"/>
    <property type="match status" value="1"/>
</dbReference>
<proteinExistence type="inferred from homology"/>
<name>A0ABS0MS41_PSELU</name>
<dbReference type="NCBIfam" id="TIGR02532">
    <property type="entry name" value="IV_pilin_GFxxxE"/>
    <property type="match status" value="1"/>
</dbReference>
<evidence type="ECO:0000256" key="9">
    <source>
        <dbReference type="ARBA" id="ARBA00025772"/>
    </source>
</evidence>
<dbReference type="InterPro" id="IPR045584">
    <property type="entry name" value="Pilin-like"/>
</dbReference>